<dbReference type="AlphaFoldDB" id="A0A5J5I996"/>
<evidence type="ECO:0000313" key="4">
    <source>
        <dbReference type="Proteomes" id="UP000326903"/>
    </source>
</evidence>
<reference evidence="3 4" key="1">
    <citation type="submission" date="2019-09" db="EMBL/GenBank/DDBJ databases">
        <title>Draft genome sequence of Ginsengibacter sp. BR5-29.</title>
        <authorList>
            <person name="Im W.-T."/>
        </authorList>
    </citation>
    <scope>NUCLEOTIDE SEQUENCE [LARGE SCALE GENOMIC DNA]</scope>
    <source>
        <strain evidence="3 4">BR5-29</strain>
    </source>
</reference>
<accession>A0A5J5I996</accession>
<dbReference type="InterPro" id="IPR038765">
    <property type="entry name" value="Papain-like_cys_pep_sf"/>
</dbReference>
<dbReference type="RefSeq" id="WP_150417243.1">
    <property type="nucleotide sequence ID" value="NZ_VYQF01000017.1"/>
</dbReference>
<dbReference type="GO" id="GO:0006508">
    <property type="term" value="P:proteolysis"/>
    <property type="evidence" value="ECO:0007669"/>
    <property type="project" value="InterPro"/>
</dbReference>
<dbReference type="SUPFAM" id="SSF54001">
    <property type="entry name" value="Cysteine proteinases"/>
    <property type="match status" value="1"/>
</dbReference>
<dbReference type="PROSITE" id="PS00639">
    <property type="entry name" value="THIOL_PROTEASE_HIS"/>
    <property type="match status" value="1"/>
</dbReference>
<dbReference type="GO" id="GO:0008234">
    <property type="term" value="F:cysteine-type peptidase activity"/>
    <property type="evidence" value="ECO:0007669"/>
    <property type="project" value="InterPro"/>
</dbReference>
<dbReference type="CDD" id="cd02619">
    <property type="entry name" value="Peptidase_C1"/>
    <property type="match status" value="1"/>
</dbReference>
<comment type="caution">
    <text evidence="3">The sequence shown here is derived from an EMBL/GenBank/DDBJ whole genome shotgun (WGS) entry which is preliminary data.</text>
</comment>
<protein>
    <submittedName>
        <fullName evidence="3">C1 family peptidase</fullName>
    </submittedName>
</protein>
<dbReference type="PANTHER" id="PTHR12411">
    <property type="entry name" value="CYSTEINE PROTEASE FAMILY C1-RELATED"/>
    <property type="match status" value="1"/>
</dbReference>
<dbReference type="Proteomes" id="UP000326903">
    <property type="component" value="Unassembled WGS sequence"/>
</dbReference>
<dbReference type="Pfam" id="PF00112">
    <property type="entry name" value="Peptidase_C1"/>
    <property type="match status" value="1"/>
</dbReference>
<proteinExistence type="inferred from homology"/>
<gene>
    <name evidence="3" type="ORF">FW778_22835</name>
</gene>
<dbReference type="InterPro" id="IPR013128">
    <property type="entry name" value="Peptidase_C1A"/>
</dbReference>
<feature type="domain" description="Peptidase C1A papain C-terminal" evidence="2">
    <location>
        <begin position="41"/>
        <end position="248"/>
    </location>
</feature>
<dbReference type="SMART" id="SM00645">
    <property type="entry name" value="Pept_C1"/>
    <property type="match status" value="1"/>
</dbReference>
<dbReference type="EMBL" id="VYQF01000017">
    <property type="protein sequence ID" value="KAA9034352.1"/>
    <property type="molecule type" value="Genomic_DNA"/>
</dbReference>
<dbReference type="InterPro" id="IPR000668">
    <property type="entry name" value="Peptidase_C1A_C"/>
</dbReference>
<dbReference type="InterPro" id="IPR025660">
    <property type="entry name" value="Pept_his_AS"/>
</dbReference>
<dbReference type="Gene3D" id="3.90.70.10">
    <property type="entry name" value="Cysteine proteinases"/>
    <property type="match status" value="1"/>
</dbReference>
<keyword evidence="4" id="KW-1185">Reference proteome</keyword>
<sequence length="262" mass="29585">MSKSTSSTAKPTHRFGFGWVPDLPDQRDLMYSAPMMIMKKLPPKVDMRTKCPPVYNQGPLGSCTANALSGAFEFARKKQRLADFMPSRLFLYYNERVMINTVNSDSGAYIRDGIKSLNTTGICPEKEWKYDVNQFTVKPPQKCYTDALKSTVKSYQRLTNTNLQQLKSCLSEGYPFVFGFTVYESFESQAVAKTGMMPMPAPSEKVIGGHAVMAVGYDDKKQVAIIRNSWGTGWGVKGYFYMPYGYITSNNLCDDFWTIRIV</sequence>
<evidence type="ECO:0000256" key="1">
    <source>
        <dbReference type="ARBA" id="ARBA00008455"/>
    </source>
</evidence>
<evidence type="ECO:0000313" key="3">
    <source>
        <dbReference type="EMBL" id="KAA9034352.1"/>
    </source>
</evidence>
<name>A0A5J5I996_9BACT</name>
<organism evidence="3 4">
    <name type="scientific">Ginsengibacter hankyongi</name>
    <dbReference type="NCBI Taxonomy" id="2607284"/>
    <lineage>
        <taxon>Bacteria</taxon>
        <taxon>Pseudomonadati</taxon>
        <taxon>Bacteroidota</taxon>
        <taxon>Chitinophagia</taxon>
        <taxon>Chitinophagales</taxon>
        <taxon>Chitinophagaceae</taxon>
        <taxon>Ginsengibacter</taxon>
    </lineage>
</organism>
<comment type="similarity">
    <text evidence="1">Belongs to the peptidase C1 family.</text>
</comment>
<evidence type="ECO:0000259" key="2">
    <source>
        <dbReference type="SMART" id="SM00645"/>
    </source>
</evidence>